<keyword evidence="9" id="KW-0175">Coiled coil</keyword>
<evidence type="ECO:0000256" key="7">
    <source>
        <dbReference type="HAMAP-Rule" id="MF_00332"/>
    </source>
</evidence>
<dbReference type="SUPFAM" id="SSF100934">
    <property type="entry name" value="Heat shock protein 70kD (HSP70), C-terminal subdomain"/>
    <property type="match status" value="1"/>
</dbReference>
<dbReference type="AlphaFoldDB" id="A0A1G8DC40"/>
<dbReference type="PANTHER" id="PTHR19375">
    <property type="entry name" value="HEAT SHOCK PROTEIN 70KDA"/>
    <property type="match status" value="1"/>
</dbReference>
<dbReference type="RefSeq" id="WP_090584393.1">
    <property type="nucleotide sequence ID" value="NZ_FNDT01000001.1"/>
</dbReference>
<feature type="coiled-coil region" evidence="9">
    <location>
        <begin position="228"/>
        <end position="255"/>
    </location>
</feature>
<dbReference type="GO" id="GO:0005524">
    <property type="term" value="F:ATP binding"/>
    <property type="evidence" value="ECO:0007669"/>
    <property type="project" value="UniProtKB-UniRule"/>
</dbReference>
<sequence length="624" mass="66948">MSRAVGIDLGTTNSVVSVLEGGEPTVIANAEGARTTPSIVAFSKSGEVLVGEIAKRQAVNNIDRTISSVKRHMGTDWKKQIDDRTYTPQEISARILQKLKTDAESYLGEKVTDAVVTVPAYFNDAERQATKEAGEIAGLNVLRIVNEPTAAALAYGLDKGKEDELILVFDLGGGTFDVSLLEVGKDEDEFSTIQVRATAGDNRLGGDDWDQRVVDFLLSQAKAKGADLSKDKIALQRLKEAAEQAKKELSSASSTNISLQYLSVTSDGPVHLDEHLSRAKFQDLTKDLLDRTKKPFQDVIKEAGIKVSDIDHIVLVGGSTRMPAVSELVKELAGGKEPNKGVNPDEVVAVGAALQAGVLKGERKDVLLIDVTPLSLGIETKGGVMTHLIERNTAIPTKRSETFTTADDNQPSVAIQVFQGEREFTRDNKPLGTFELTGIAPAPRGVPQVEVTFDIDANGIVHVSAKDKGTGKEQSMTITGGTALSKEDIDRMVRDAEEHAAEDKARREATETRNSAEQLAYSVDKLIADNADKLPEEVKTEVQADVDALKKALESQDNDEEVKAAFEKLQASQTKLGEAIYAQAQQESAAGAGDAGTGEPSGDGSRADDEDIVDAEVVDEDEKK</sequence>
<protein>
    <recommendedName>
        <fullName evidence="7">Chaperone protein DnaK</fullName>
    </recommendedName>
    <alternativeName>
        <fullName evidence="7">HSP70</fullName>
    </alternativeName>
    <alternativeName>
        <fullName evidence="7">Heat shock 70 kDa protein</fullName>
    </alternativeName>
    <alternativeName>
        <fullName evidence="7">Heat shock protein 70</fullName>
    </alternativeName>
</protein>
<gene>
    <name evidence="7" type="primary">dnaK</name>
    <name evidence="11" type="ORF">SAMN04488693_101554</name>
</gene>
<keyword evidence="3 7" id="KW-0547">Nucleotide-binding</keyword>
<evidence type="ECO:0000256" key="1">
    <source>
        <dbReference type="ARBA" id="ARBA00007381"/>
    </source>
</evidence>
<dbReference type="InterPro" id="IPR012725">
    <property type="entry name" value="Chaperone_DnaK"/>
</dbReference>
<dbReference type="SUPFAM" id="SSF100920">
    <property type="entry name" value="Heat shock protein 70kD (HSP70), peptide-binding domain"/>
    <property type="match status" value="1"/>
</dbReference>
<evidence type="ECO:0000256" key="3">
    <source>
        <dbReference type="ARBA" id="ARBA00022741"/>
    </source>
</evidence>
<dbReference type="FunFam" id="3.90.640.10:FF:000003">
    <property type="entry name" value="Molecular chaperone DnaK"/>
    <property type="match status" value="1"/>
</dbReference>
<feature type="region of interest" description="Disordered" evidence="10">
    <location>
        <begin position="496"/>
        <end position="516"/>
    </location>
</feature>
<dbReference type="Gene3D" id="2.60.34.10">
    <property type="entry name" value="Substrate Binding Domain Of DNAk, Chain A, domain 1"/>
    <property type="match status" value="1"/>
</dbReference>
<keyword evidence="6 7" id="KW-0143">Chaperone</keyword>
<dbReference type="PROSITE" id="PS01036">
    <property type="entry name" value="HSP70_3"/>
    <property type="match status" value="1"/>
</dbReference>
<organism evidence="11 12">
    <name type="scientific">Arthrobacter subterraneus</name>
    <dbReference type="NCBI Taxonomy" id="335973"/>
    <lineage>
        <taxon>Bacteria</taxon>
        <taxon>Bacillati</taxon>
        <taxon>Actinomycetota</taxon>
        <taxon>Actinomycetes</taxon>
        <taxon>Micrococcales</taxon>
        <taxon>Micrococcaceae</taxon>
        <taxon>Arthrobacter</taxon>
    </lineage>
</organism>
<name>A0A1G8DC40_9MICC</name>
<evidence type="ECO:0000256" key="10">
    <source>
        <dbReference type="SAM" id="MobiDB-lite"/>
    </source>
</evidence>
<dbReference type="Gene3D" id="3.90.640.10">
    <property type="entry name" value="Actin, Chain A, domain 4"/>
    <property type="match status" value="1"/>
</dbReference>
<comment type="similarity">
    <text evidence="1 7 8">Belongs to the heat shock protein 70 family.</text>
</comment>
<dbReference type="OrthoDB" id="9766019at2"/>
<feature type="region of interest" description="Disordered" evidence="10">
    <location>
        <begin position="585"/>
        <end position="624"/>
    </location>
</feature>
<dbReference type="PROSITE" id="PS00329">
    <property type="entry name" value="HSP70_2"/>
    <property type="match status" value="1"/>
</dbReference>
<feature type="compositionally biased region" description="Acidic residues" evidence="10">
    <location>
        <begin position="608"/>
        <end position="624"/>
    </location>
</feature>
<dbReference type="EMBL" id="FNDT01000001">
    <property type="protein sequence ID" value="SDH55276.1"/>
    <property type="molecule type" value="Genomic_DNA"/>
</dbReference>
<reference evidence="11 12" key="1">
    <citation type="submission" date="2016-10" db="EMBL/GenBank/DDBJ databases">
        <authorList>
            <person name="de Groot N.N."/>
        </authorList>
    </citation>
    <scope>NUCLEOTIDE SEQUENCE [LARGE SCALE GENOMIC DNA]</scope>
    <source>
        <strain evidence="11 12">NP_1H</strain>
    </source>
</reference>
<feature type="modified residue" description="Phosphothreonine; by autocatalysis" evidence="7">
    <location>
        <position position="175"/>
    </location>
</feature>
<dbReference type="HAMAP" id="MF_00332">
    <property type="entry name" value="DnaK"/>
    <property type="match status" value="1"/>
</dbReference>
<dbReference type="Gene3D" id="3.30.420.40">
    <property type="match status" value="2"/>
</dbReference>
<dbReference type="InterPro" id="IPR013126">
    <property type="entry name" value="Hsp_70_fam"/>
</dbReference>
<keyword evidence="4 7" id="KW-0067">ATP-binding</keyword>
<dbReference type="NCBIfam" id="NF001413">
    <property type="entry name" value="PRK00290.1"/>
    <property type="match status" value="1"/>
</dbReference>
<accession>A0A1G8DC40</accession>
<dbReference type="FunFam" id="3.30.420.40:FF:000071">
    <property type="entry name" value="Molecular chaperone DnaK"/>
    <property type="match status" value="1"/>
</dbReference>
<keyword evidence="5 7" id="KW-0346">Stress response</keyword>
<evidence type="ECO:0000313" key="12">
    <source>
        <dbReference type="Proteomes" id="UP000199258"/>
    </source>
</evidence>
<dbReference type="Pfam" id="PF00012">
    <property type="entry name" value="HSP70"/>
    <property type="match status" value="1"/>
</dbReference>
<dbReference type="InterPro" id="IPR043129">
    <property type="entry name" value="ATPase_NBD"/>
</dbReference>
<dbReference type="GO" id="GO:0140662">
    <property type="term" value="F:ATP-dependent protein folding chaperone"/>
    <property type="evidence" value="ECO:0007669"/>
    <property type="project" value="InterPro"/>
</dbReference>
<dbReference type="Gene3D" id="1.20.1270.10">
    <property type="match status" value="1"/>
</dbReference>
<dbReference type="GO" id="GO:0051082">
    <property type="term" value="F:unfolded protein binding"/>
    <property type="evidence" value="ECO:0007669"/>
    <property type="project" value="InterPro"/>
</dbReference>
<dbReference type="Proteomes" id="UP000199258">
    <property type="component" value="Unassembled WGS sequence"/>
</dbReference>
<dbReference type="PRINTS" id="PR00301">
    <property type="entry name" value="HEATSHOCK70"/>
</dbReference>
<dbReference type="FunFam" id="2.60.34.10:FF:000014">
    <property type="entry name" value="Chaperone protein DnaK HSP70"/>
    <property type="match status" value="1"/>
</dbReference>
<dbReference type="STRING" id="335973.SAMN04488693_101554"/>
<dbReference type="NCBIfam" id="TIGR02350">
    <property type="entry name" value="prok_dnaK"/>
    <property type="match status" value="1"/>
</dbReference>
<dbReference type="InterPro" id="IPR018181">
    <property type="entry name" value="Heat_shock_70_CS"/>
</dbReference>
<comment type="induction">
    <text evidence="7">By stress conditions e.g. heat shock.</text>
</comment>
<proteinExistence type="evidence at transcript level"/>
<evidence type="ECO:0000256" key="2">
    <source>
        <dbReference type="ARBA" id="ARBA00022553"/>
    </source>
</evidence>
<evidence type="ECO:0000256" key="8">
    <source>
        <dbReference type="RuleBase" id="RU003322"/>
    </source>
</evidence>
<keyword evidence="2 7" id="KW-0597">Phosphoprotein</keyword>
<dbReference type="FunFam" id="1.20.1270.10:FF:000001">
    <property type="entry name" value="Molecular chaperone DnaK"/>
    <property type="match status" value="1"/>
</dbReference>
<feature type="compositionally biased region" description="Basic and acidic residues" evidence="10">
    <location>
        <begin position="496"/>
        <end position="511"/>
    </location>
</feature>
<dbReference type="CDD" id="cd10234">
    <property type="entry name" value="ASKHA_NBD_HSP70_DnaK-like"/>
    <property type="match status" value="1"/>
</dbReference>
<dbReference type="InterPro" id="IPR029048">
    <property type="entry name" value="HSP70_C_sf"/>
</dbReference>
<dbReference type="PROSITE" id="PS00297">
    <property type="entry name" value="HSP70_1"/>
    <property type="match status" value="1"/>
</dbReference>
<keyword evidence="12" id="KW-1185">Reference proteome</keyword>
<dbReference type="SUPFAM" id="SSF53067">
    <property type="entry name" value="Actin-like ATPase domain"/>
    <property type="match status" value="2"/>
</dbReference>
<evidence type="ECO:0000256" key="9">
    <source>
        <dbReference type="SAM" id="Coils"/>
    </source>
</evidence>
<evidence type="ECO:0000313" key="11">
    <source>
        <dbReference type="EMBL" id="SDH55276.1"/>
    </source>
</evidence>
<comment type="function">
    <text evidence="7">Acts as a chaperone.</text>
</comment>
<evidence type="ECO:0000256" key="6">
    <source>
        <dbReference type="ARBA" id="ARBA00023186"/>
    </source>
</evidence>
<evidence type="ECO:0000256" key="4">
    <source>
        <dbReference type="ARBA" id="ARBA00022840"/>
    </source>
</evidence>
<dbReference type="InterPro" id="IPR029047">
    <property type="entry name" value="HSP70_peptide-bd_sf"/>
</dbReference>
<evidence type="ECO:0000256" key="5">
    <source>
        <dbReference type="ARBA" id="ARBA00023016"/>
    </source>
</evidence>